<dbReference type="HOGENOM" id="CLU_121472_0_0_6"/>
<dbReference type="KEGG" id="mvs:MVIS_2832"/>
<dbReference type="GeneID" id="61297068"/>
<proteinExistence type="predicted"/>
<evidence type="ECO:0000313" key="1">
    <source>
        <dbReference type="EMBL" id="SGY96609.1"/>
    </source>
</evidence>
<dbReference type="RefSeq" id="WP_045110928.1">
    <property type="nucleotide sequence ID" value="NZ_CAWQZC010000060.1"/>
</dbReference>
<reference evidence="1 3" key="1">
    <citation type="submission" date="2016-11" db="EMBL/GenBank/DDBJ databases">
        <authorList>
            <person name="Klemetsen T."/>
        </authorList>
    </citation>
    <scope>NUCLEOTIDE SEQUENCE [LARGE SCALE GENOMIC DNA]</scope>
    <source>
        <strain evidence="1">MT 2528</strain>
    </source>
</reference>
<gene>
    <name evidence="1" type="ORF">MT2528_3235</name>
    <name evidence="2" type="ORF">NVI5450_4246</name>
</gene>
<protein>
    <submittedName>
        <fullName evidence="2">Uncharacterized protein</fullName>
    </submittedName>
</protein>
<dbReference type="Proteomes" id="UP000182660">
    <property type="component" value="Unassembled WGS sequence"/>
</dbReference>
<dbReference type="PATRIC" id="fig|80854.5.peg.3006"/>
<dbReference type="OrthoDB" id="5871922at2"/>
<keyword evidence="3" id="KW-1185">Reference proteome</keyword>
<name>A0A090IEC4_9GAMM</name>
<sequence>MENKQVDSFDVLSSEYAEAQPSATLARFGHLLAIQESMDTVRVDFDGNPYSQGLTAKLGRLFTSQELNLAIDNKLSCRIEFVGGDINLPIVTDIFFSLVEGHGQLKLKASSIIIEAEQELTLKSGCTSSTYSGRDGRLTSSAKYITTQAEKAQQIRGSTISIN</sequence>
<dbReference type="Proteomes" id="UP000183794">
    <property type="component" value="Unassembled WGS sequence"/>
</dbReference>
<reference evidence="2 4" key="2">
    <citation type="submission" date="2016-11" db="EMBL/GenBank/DDBJ databases">
        <authorList>
            <person name="Jaros S."/>
            <person name="Januszkiewicz K."/>
            <person name="Wedrychowicz H."/>
        </authorList>
    </citation>
    <scope>NUCLEOTIDE SEQUENCE [LARGE SCALE GENOMIC DNA]</scope>
    <source>
        <strain evidence="2">NVI 5450</strain>
    </source>
</reference>
<evidence type="ECO:0000313" key="3">
    <source>
        <dbReference type="Proteomes" id="UP000182660"/>
    </source>
</evidence>
<dbReference type="AlphaFoldDB" id="A0A090IEC4"/>
<organism evidence="2 4">
    <name type="scientific">Moritella viscosa</name>
    <dbReference type="NCBI Taxonomy" id="80854"/>
    <lineage>
        <taxon>Bacteria</taxon>
        <taxon>Pseudomonadati</taxon>
        <taxon>Pseudomonadota</taxon>
        <taxon>Gammaproteobacteria</taxon>
        <taxon>Alteromonadales</taxon>
        <taxon>Moritellaceae</taxon>
        <taxon>Moritella</taxon>
    </lineage>
</organism>
<dbReference type="STRING" id="80854.MVIS_2832"/>
<evidence type="ECO:0000313" key="4">
    <source>
        <dbReference type="Proteomes" id="UP000183794"/>
    </source>
</evidence>
<evidence type="ECO:0000313" key="2">
    <source>
        <dbReference type="EMBL" id="SGZ15899.1"/>
    </source>
</evidence>
<accession>A0A090IEC4</accession>
<dbReference type="EMBL" id="FPLJ01000072">
    <property type="protein sequence ID" value="SGY96609.1"/>
    <property type="molecule type" value="Genomic_DNA"/>
</dbReference>
<dbReference type="EMBL" id="FPLD01000121">
    <property type="protein sequence ID" value="SGZ15899.1"/>
    <property type="molecule type" value="Genomic_DNA"/>
</dbReference>